<proteinExistence type="predicted"/>
<protein>
    <submittedName>
        <fullName evidence="1">Uncharacterized protein</fullName>
    </submittedName>
</protein>
<dbReference type="EMBL" id="BKCJ011154710">
    <property type="protein sequence ID" value="GFC95488.1"/>
    <property type="molecule type" value="Genomic_DNA"/>
</dbReference>
<comment type="caution">
    <text evidence="1">The sequence shown here is derived from an EMBL/GenBank/DDBJ whole genome shotgun (WGS) entry which is preliminary data.</text>
</comment>
<accession>A0A699SE91</accession>
<evidence type="ECO:0000313" key="1">
    <source>
        <dbReference type="EMBL" id="GFC95488.1"/>
    </source>
</evidence>
<reference evidence="1" key="1">
    <citation type="journal article" date="2019" name="Sci. Rep.">
        <title>Draft genome of Tanacetum cinerariifolium, the natural source of mosquito coil.</title>
        <authorList>
            <person name="Yamashiro T."/>
            <person name="Shiraishi A."/>
            <person name="Satake H."/>
            <person name="Nakayama K."/>
        </authorList>
    </citation>
    <scope>NUCLEOTIDE SEQUENCE</scope>
</reference>
<sequence>MQTLSTPNDSPVDNVFSDTMDFDHDFFSRFIENPDDRAALINKITDIP</sequence>
<dbReference type="AlphaFoldDB" id="A0A699SE91"/>
<gene>
    <name evidence="1" type="ORF">Tci_867458</name>
</gene>
<feature type="non-terminal residue" evidence="1">
    <location>
        <position position="48"/>
    </location>
</feature>
<name>A0A699SE91_TANCI</name>
<organism evidence="1">
    <name type="scientific">Tanacetum cinerariifolium</name>
    <name type="common">Dalmatian daisy</name>
    <name type="synonym">Chrysanthemum cinerariifolium</name>
    <dbReference type="NCBI Taxonomy" id="118510"/>
    <lineage>
        <taxon>Eukaryota</taxon>
        <taxon>Viridiplantae</taxon>
        <taxon>Streptophyta</taxon>
        <taxon>Embryophyta</taxon>
        <taxon>Tracheophyta</taxon>
        <taxon>Spermatophyta</taxon>
        <taxon>Magnoliopsida</taxon>
        <taxon>eudicotyledons</taxon>
        <taxon>Gunneridae</taxon>
        <taxon>Pentapetalae</taxon>
        <taxon>asterids</taxon>
        <taxon>campanulids</taxon>
        <taxon>Asterales</taxon>
        <taxon>Asteraceae</taxon>
        <taxon>Asteroideae</taxon>
        <taxon>Anthemideae</taxon>
        <taxon>Anthemidinae</taxon>
        <taxon>Tanacetum</taxon>
    </lineage>
</organism>